<evidence type="ECO:0000313" key="4">
    <source>
        <dbReference type="EMBL" id="CAE7255530.1"/>
    </source>
</evidence>
<dbReference type="InterPro" id="IPR002110">
    <property type="entry name" value="Ankyrin_rpt"/>
</dbReference>
<dbReference type="SUPFAM" id="SSF48403">
    <property type="entry name" value="Ankyrin repeat"/>
    <property type="match status" value="1"/>
</dbReference>
<dbReference type="PANTHER" id="PTHR24198:SF194">
    <property type="entry name" value="INVERSIN-A"/>
    <property type="match status" value="1"/>
</dbReference>
<evidence type="ECO:0000313" key="5">
    <source>
        <dbReference type="Proteomes" id="UP000604046"/>
    </source>
</evidence>
<name>A0A812LZ23_9DINO</name>
<dbReference type="AlphaFoldDB" id="A0A812LZ23"/>
<dbReference type="InterPro" id="IPR036770">
    <property type="entry name" value="Ankyrin_rpt-contain_sf"/>
</dbReference>
<feature type="repeat" description="ANK" evidence="3">
    <location>
        <begin position="197"/>
        <end position="233"/>
    </location>
</feature>
<dbReference type="EMBL" id="CAJNDS010001324">
    <property type="protein sequence ID" value="CAE7255530.1"/>
    <property type="molecule type" value="Genomic_DNA"/>
</dbReference>
<accession>A0A812LZ23</accession>
<gene>
    <name evidence="4" type="ORF">SNAT2548_LOCUS13026</name>
</gene>
<evidence type="ECO:0000256" key="3">
    <source>
        <dbReference type="PROSITE-ProRule" id="PRU00023"/>
    </source>
</evidence>
<protein>
    <submittedName>
        <fullName evidence="4">Uncharacterized protein</fullName>
    </submittedName>
</protein>
<dbReference type="PROSITE" id="PS50088">
    <property type="entry name" value="ANK_REPEAT"/>
    <property type="match status" value="1"/>
</dbReference>
<dbReference type="PANTHER" id="PTHR24198">
    <property type="entry name" value="ANKYRIN REPEAT AND PROTEIN KINASE DOMAIN-CONTAINING PROTEIN"/>
    <property type="match status" value="1"/>
</dbReference>
<keyword evidence="2 3" id="KW-0040">ANK repeat</keyword>
<dbReference type="Proteomes" id="UP000604046">
    <property type="component" value="Unassembled WGS sequence"/>
</dbReference>
<evidence type="ECO:0000256" key="2">
    <source>
        <dbReference type="ARBA" id="ARBA00023043"/>
    </source>
</evidence>
<dbReference type="SMART" id="SM00248">
    <property type="entry name" value="ANK"/>
    <property type="match status" value="3"/>
</dbReference>
<evidence type="ECO:0000256" key="1">
    <source>
        <dbReference type="ARBA" id="ARBA00022737"/>
    </source>
</evidence>
<sequence>MKPYVAKLQQSNMTAYRLYLSLFEELTGLAPKLRRVDEFASEFLFSKPLQRYNGLGPVACAALAGDEPLVRSVAAAKASINTRAPAMPGTQNVADYTPLDLVLWFKSRDLRVLQTLLELRADPNSSTVNAFPPLGKCRTAQAVDLLVRNGAGVNFQGRERSQYCPLHFAVAFSSPVEVTAKLLELRADVRGGRGGMASASPLHLVAYSGDSKNDLRNAQLLLDHKADLNQVVQPEGLWRMLGLMCRAYVRCRSDASSIVKFFSHASTTPTPLGWLVCASGQPRPPGISAAGASKPGDCRQHRCATHEYGHLGDDPVHLAGPESTHLPLGIQLRRGHREFVTVPVSN</sequence>
<dbReference type="Gene3D" id="1.25.40.20">
    <property type="entry name" value="Ankyrin repeat-containing domain"/>
    <property type="match status" value="1"/>
</dbReference>
<comment type="caution">
    <text evidence="4">The sequence shown here is derived from an EMBL/GenBank/DDBJ whole genome shotgun (WGS) entry which is preliminary data.</text>
</comment>
<keyword evidence="5" id="KW-1185">Reference proteome</keyword>
<organism evidence="4 5">
    <name type="scientific">Symbiodinium natans</name>
    <dbReference type="NCBI Taxonomy" id="878477"/>
    <lineage>
        <taxon>Eukaryota</taxon>
        <taxon>Sar</taxon>
        <taxon>Alveolata</taxon>
        <taxon>Dinophyceae</taxon>
        <taxon>Suessiales</taxon>
        <taxon>Symbiodiniaceae</taxon>
        <taxon>Symbiodinium</taxon>
    </lineage>
</organism>
<proteinExistence type="predicted"/>
<keyword evidence="1" id="KW-0677">Repeat</keyword>
<reference evidence="4" key="1">
    <citation type="submission" date="2021-02" db="EMBL/GenBank/DDBJ databases">
        <authorList>
            <person name="Dougan E. K."/>
            <person name="Rhodes N."/>
            <person name="Thang M."/>
            <person name="Chan C."/>
        </authorList>
    </citation>
    <scope>NUCLEOTIDE SEQUENCE</scope>
</reference>